<dbReference type="EMBL" id="JAWMWH010000003">
    <property type="protein sequence ID" value="MEJ6401142.1"/>
    <property type="molecule type" value="Genomic_DNA"/>
</dbReference>
<reference evidence="1 2" key="1">
    <citation type="submission" date="2023-10" db="EMBL/GenBank/DDBJ databases">
        <title>Nicoliella lavandulae sp. nov. isolated from Lavandula angustifolia flowers.</title>
        <authorList>
            <person name="Alcantara C."/>
            <person name="Zuniga M."/>
            <person name="Landete J.M."/>
            <person name="Monedero V."/>
        </authorList>
    </citation>
    <scope>NUCLEOTIDE SEQUENCE [LARGE SCALE GENOMIC DNA]</scope>
    <source>
        <strain evidence="1 2">Es01</strain>
    </source>
</reference>
<protein>
    <submittedName>
        <fullName evidence="1">Uncharacterized protein</fullName>
    </submittedName>
</protein>
<dbReference type="Proteomes" id="UP001370590">
    <property type="component" value="Unassembled WGS sequence"/>
</dbReference>
<accession>A0ABU8SPG8</accession>
<proteinExistence type="predicted"/>
<evidence type="ECO:0000313" key="2">
    <source>
        <dbReference type="Proteomes" id="UP001370590"/>
    </source>
</evidence>
<name>A0ABU8SPG8_9LACO</name>
<organism evidence="1 2">
    <name type="scientific">Nicoliella lavandulae</name>
    <dbReference type="NCBI Taxonomy" id="3082954"/>
    <lineage>
        <taxon>Bacteria</taxon>
        <taxon>Bacillati</taxon>
        <taxon>Bacillota</taxon>
        <taxon>Bacilli</taxon>
        <taxon>Lactobacillales</taxon>
        <taxon>Lactobacillaceae</taxon>
        <taxon>Nicoliella</taxon>
    </lineage>
</organism>
<dbReference type="RefSeq" id="WP_339960986.1">
    <property type="nucleotide sequence ID" value="NZ_JAWMWH010000003.1"/>
</dbReference>
<sequence length="83" mass="9855">MDYEKYIEALKHETPDTVFGSLMDDLNYPKVDSIGDACDVAHFTNDQHDLDEIEKYQPMFYNYKYHRLVSKNDVINYINQLSK</sequence>
<evidence type="ECO:0000313" key="1">
    <source>
        <dbReference type="EMBL" id="MEJ6401142.1"/>
    </source>
</evidence>
<gene>
    <name evidence="1" type="ORF">R4146_08310</name>
</gene>
<keyword evidence="2" id="KW-1185">Reference proteome</keyword>
<comment type="caution">
    <text evidence="1">The sequence shown here is derived from an EMBL/GenBank/DDBJ whole genome shotgun (WGS) entry which is preliminary data.</text>
</comment>